<keyword evidence="2" id="KW-0812">Transmembrane</keyword>
<feature type="compositionally biased region" description="Polar residues" evidence="1">
    <location>
        <begin position="389"/>
        <end position="405"/>
    </location>
</feature>
<keyword evidence="2" id="KW-1133">Transmembrane helix</keyword>
<feature type="transmembrane region" description="Helical" evidence="2">
    <location>
        <begin position="290"/>
        <end position="313"/>
    </location>
</feature>
<accession>A0AAD7NVV1</accession>
<evidence type="ECO:0000256" key="1">
    <source>
        <dbReference type="SAM" id="MobiDB-lite"/>
    </source>
</evidence>
<sequence>MSTTSLFNQSLCDWTLLSATRLLVTALADPDLSGTFNPDVLGFGVRLSKVETDPVFIINFCAVVVICWGSQEDIAEALRSTLLQIGAIVLCTLISLGRGQLYFLDGYFTLLVVHSPIAWYIVWINLRQIYLWYKGRKNMADPEEEENLKADKHIPFNPLLCFTLVGAWFALNLVVWFKGRNFPGDKCPPLNFKQYTSKVLLPQLTLDIRYFPFAVWYTFIVCTFGLCYFRYRKQAALIAQSTPSEWKNFSIGVPFILQHHKWPIYLFVVACYVGWVTRLSLFGFEPGFTFTYGQSLSVVAAATGTIPVFKLLWKARKLTKTDLARMLWALMSDILFCFIGVGPLASRINQRVFGSRLTLPPYDEYWIKLWSPSLPMTNLPNPQPPIASRSPTQTDPAISRTNTGPVQGEGPGDGTAQPQTNTHTPNPPHSEDPILSPVPAHPQLAPLGSDVAQDPDTSVPAHGAVESLNDGAEIIQSISGAEDADATPSVPALPRNPTTSKSDPNPPEEGSSVDEERDMGPIEPSNMSAEIQAKSSGRAEDARRPRHRTTYDTNGSPAS</sequence>
<gene>
    <name evidence="3" type="ORF">B0H16DRAFT_1853696</name>
</gene>
<proteinExistence type="predicted"/>
<evidence type="ECO:0000256" key="2">
    <source>
        <dbReference type="SAM" id="Phobius"/>
    </source>
</evidence>
<keyword evidence="2" id="KW-0472">Membrane</keyword>
<protein>
    <submittedName>
        <fullName evidence="3">Uncharacterized protein</fullName>
    </submittedName>
</protein>
<keyword evidence="4" id="KW-1185">Reference proteome</keyword>
<comment type="caution">
    <text evidence="3">The sequence shown here is derived from an EMBL/GenBank/DDBJ whole genome shotgun (WGS) entry which is preliminary data.</text>
</comment>
<feature type="region of interest" description="Disordered" evidence="1">
    <location>
        <begin position="380"/>
        <end position="559"/>
    </location>
</feature>
<dbReference type="AlphaFoldDB" id="A0AAD7NVV1"/>
<name>A0AAD7NVV1_9AGAR</name>
<feature type="compositionally biased region" description="Low complexity" evidence="1">
    <location>
        <begin position="415"/>
        <end position="424"/>
    </location>
</feature>
<feature type="transmembrane region" description="Helical" evidence="2">
    <location>
        <begin position="264"/>
        <end position="284"/>
    </location>
</feature>
<feature type="transmembrane region" description="Helical" evidence="2">
    <location>
        <begin position="159"/>
        <end position="177"/>
    </location>
</feature>
<feature type="transmembrane region" description="Helical" evidence="2">
    <location>
        <begin position="107"/>
        <end position="126"/>
    </location>
</feature>
<feature type="transmembrane region" description="Helical" evidence="2">
    <location>
        <begin position="325"/>
        <end position="345"/>
    </location>
</feature>
<reference evidence="3" key="1">
    <citation type="submission" date="2023-03" db="EMBL/GenBank/DDBJ databases">
        <title>Massive genome expansion in bonnet fungi (Mycena s.s.) driven by repeated elements and novel gene families across ecological guilds.</title>
        <authorList>
            <consortium name="Lawrence Berkeley National Laboratory"/>
            <person name="Harder C.B."/>
            <person name="Miyauchi S."/>
            <person name="Viragh M."/>
            <person name="Kuo A."/>
            <person name="Thoen E."/>
            <person name="Andreopoulos B."/>
            <person name="Lu D."/>
            <person name="Skrede I."/>
            <person name="Drula E."/>
            <person name="Henrissat B."/>
            <person name="Morin E."/>
            <person name="Kohler A."/>
            <person name="Barry K."/>
            <person name="LaButti K."/>
            <person name="Morin E."/>
            <person name="Salamov A."/>
            <person name="Lipzen A."/>
            <person name="Mereny Z."/>
            <person name="Hegedus B."/>
            <person name="Baldrian P."/>
            <person name="Stursova M."/>
            <person name="Weitz H."/>
            <person name="Taylor A."/>
            <person name="Grigoriev I.V."/>
            <person name="Nagy L.G."/>
            <person name="Martin F."/>
            <person name="Kauserud H."/>
        </authorList>
    </citation>
    <scope>NUCLEOTIDE SEQUENCE</scope>
    <source>
        <strain evidence="3">CBHHK182m</strain>
    </source>
</reference>
<feature type="compositionally biased region" description="Polar residues" evidence="1">
    <location>
        <begin position="525"/>
        <end position="535"/>
    </location>
</feature>
<feature type="transmembrane region" description="Helical" evidence="2">
    <location>
        <begin position="210"/>
        <end position="229"/>
    </location>
</feature>
<organism evidence="3 4">
    <name type="scientific">Mycena metata</name>
    <dbReference type="NCBI Taxonomy" id="1033252"/>
    <lineage>
        <taxon>Eukaryota</taxon>
        <taxon>Fungi</taxon>
        <taxon>Dikarya</taxon>
        <taxon>Basidiomycota</taxon>
        <taxon>Agaricomycotina</taxon>
        <taxon>Agaricomycetes</taxon>
        <taxon>Agaricomycetidae</taxon>
        <taxon>Agaricales</taxon>
        <taxon>Marasmiineae</taxon>
        <taxon>Mycenaceae</taxon>
        <taxon>Mycena</taxon>
    </lineage>
</organism>
<evidence type="ECO:0000313" key="4">
    <source>
        <dbReference type="Proteomes" id="UP001215598"/>
    </source>
</evidence>
<dbReference type="Proteomes" id="UP001215598">
    <property type="component" value="Unassembled WGS sequence"/>
</dbReference>
<evidence type="ECO:0000313" key="3">
    <source>
        <dbReference type="EMBL" id="KAJ7777267.1"/>
    </source>
</evidence>
<dbReference type="EMBL" id="JARKIB010000008">
    <property type="protein sequence ID" value="KAJ7777267.1"/>
    <property type="molecule type" value="Genomic_DNA"/>
</dbReference>